<evidence type="ECO:0000313" key="1">
    <source>
        <dbReference type="EMBL" id="GFA73116.1"/>
    </source>
</evidence>
<sequence>MMLLSGGRKKSMHMLFVMLGREFTLHCISRLMLSCLEKPREQVDSLAIHVAAKCEVGSGKPTPYDPFFVALAITFSFKVVQGPCDGYGQWVKNDYVWKAIVKRPFSRLKTTKI</sequence>
<dbReference type="EMBL" id="BKCJ010477255">
    <property type="protein sequence ID" value="GFA73116.1"/>
    <property type="molecule type" value="Genomic_DNA"/>
</dbReference>
<name>A0A699K2S5_TANCI</name>
<protein>
    <submittedName>
        <fullName evidence="1">Uncharacterized protein</fullName>
    </submittedName>
</protein>
<comment type="caution">
    <text evidence="1">The sequence shown here is derived from an EMBL/GenBank/DDBJ whole genome shotgun (WGS) entry which is preliminary data.</text>
</comment>
<accession>A0A699K2S5</accession>
<dbReference type="AlphaFoldDB" id="A0A699K2S5"/>
<reference evidence="1" key="1">
    <citation type="journal article" date="2019" name="Sci. Rep.">
        <title>Draft genome of Tanacetum cinerariifolium, the natural source of mosquito coil.</title>
        <authorList>
            <person name="Yamashiro T."/>
            <person name="Shiraishi A."/>
            <person name="Satake H."/>
            <person name="Nakayama K."/>
        </authorList>
    </citation>
    <scope>NUCLEOTIDE SEQUENCE</scope>
</reference>
<organism evidence="1">
    <name type="scientific">Tanacetum cinerariifolium</name>
    <name type="common">Dalmatian daisy</name>
    <name type="synonym">Chrysanthemum cinerariifolium</name>
    <dbReference type="NCBI Taxonomy" id="118510"/>
    <lineage>
        <taxon>Eukaryota</taxon>
        <taxon>Viridiplantae</taxon>
        <taxon>Streptophyta</taxon>
        <taxon>Embryophyta</taxon>
        <taxon>Tracheophyta</taxon>
        <taxon>Spermatophyta</taxon>
        <taxon>Magnoliopsida</taxon>
        <taxon>eudicotyledons</taxon>
        <taxon>Gunneridae</taxon>
        <taxon>Pentapetalae</taxon>
        <taxon>asterids</taxon>
        <taxon>campanulids</taxon>
        <taxon>Asterales</taxon>
        <taxon>Asteraceae</taxon>
        <taxon>Asteroideae</taxon>
        <taxon>Anthemideae</taxon>
        <taxon>Anthemidinae</taxon>
        <taxon>Tanacetum</taxon>
    </lineage>
</organism>
<gene>
    <name evidence="1" type="ORF">Tci_645088</name>
</gene>
<proteinExistence type="predicted"/>